<gene>
    <name evidence="2" type="ORF">SDC9_117535</name>
</gene>
<dbReference type="EMBL" id="VSSQ01023557">
    <property type="protein sequence ID" value="MPM70580.1"/>
    <property type="molecule type" value="Genomic_DNA"/>
</dbReference>
<reference evidence="2" key="1">
    <citation type="submission" date="2019-08" db="EMBL/GenBank/DDBJ databases">
        <authorList>
            <person name="Kucharzyk K."/>
            <person name="Murdoch R.W."/>
            <person name="Higgins S."/>
            <person name="Loffler F."/>
        </authorList>
    </citation>
    <scope>NUCLEOTIDE SEQUENCE</scope>
</reference>
<name>A0A645BYJ9_9ZZZZ</name>
<evidence type="ECO:0000313" key="2">
    <source>
        <dbReference type="EMBL" id="MPM70580.1"/>
    </source>
</evidence>
<comment type="caution">
    <text evidence="2">The sequence shown here is derived from an EMBL/GenBank/DDBJ whole genome shotgun (WGS) entry which is preliminary data.</text>
</comment>
<keyword evidence="1" id="KW-1133">Transmembrane helix</keyword>
<keyword evidence="1" id="KW-0472">Membrane</keyword>
<accession>A0A645BYJ9</accession>
<evidence type="ECO:0000256" key="1">
    <source>
        <dbReference type="SAM" id="Phobius"/>
    </source>
</evidence>
<feature type="transmembrane region" description="Helical" evidence="1">
    <location>
        <begin position="136"/>
        <end position="157"/>
    </location>
</feature>
<keyword evidence="1" id="KW-0812">Transmembrane</keyword>
<organism evidence="2">
    <name type="scientific">bioreactor metagenome</name>
    <dbReference type="NCBI Taxonomy" id="1076179"/>
    <lineage>
        <taxon>unclassified sequences</taxon>
        <taxon>metagenomes</taxon>
        <taxon>ecological metagenomes</taxon>
    </lineage>
</organism>
<dbReference type="AlphaFoldDB" id="A0A645BYJ9"/>
<feature type="transmembrane region" description="Helical" evidence="1">
    <location>
        <begin position="169"/>
        <end position="187"/>
    </location>
</feature>
<feature type="transmembrane region" description="Helical" evidence="1">
    <location>
        <begin position="105"/>
        <end position="124"/>
    </location>
</feature>
<feature type="transmembrane region" description="Helical" evidence="1">
    <location>
        <begin position="193"/>
        <end position="213"/>
    </location>
</feature>
<feature type="transmembrane region" description="Helical" evidence="1">
    <location>
        <begin position="73"/>
        <end position="93"/>
    </location>
</feature>
<feature type="transmembrane region" description="Helical" evidence="1">
    <location>
        <begin position="6"/>
        <end position="24"/>
    </location>
</feature>
<proteinExistence type="predicted"/>
<sequence length="229" mass="26212">MRTIMEVLFNSIYLISVVTIGLVMIMKSEGNKQFKLFGLMAVLLGAGDAFHLLPRSYALLTTGLEANAAALGVGKLITSITMTIFYIILYHIWRIRYEVEGRKGLTLSIYALSIMRIVICLFPQNQWLNYYAPVSWGIYRNIPFAIMGIIIICIFYSEARKHNDISFKFMWLAITLSFALYAPVVLWSDTISWIGALMIPKTLAYVWIVIMGYQELRTKKKKITQNLVE</sequence>
<protein>
    <submittedName>
        <fullName evidence="2">Uncharacterized protein</fullName>
    </submittedName>
</protein>